<sequence length="142" mass="16066">MKKMISTTLLLAFTFSAIGQTTEEDAIRVTLEAYLNGSSHSDMEQITSAFYPEADLFLSKKDQELWILSPQEYAELFKNREKGKFNGRVGKILAIDHQNTIATAKASIEIPSRNMTFIDLFLLKKLNGEWKIISKAATLMDQ</sequence>
<proteinExistence type="predicted"/>
<feature type="signal peptide" evidence="1">
    <location>
        <begin position="1"/>
        <end position="19"/>
    </location>
</feature>
<organism evidence="2 3">
    <name type="scientific">Flagellimonas spongiicola</name>
    <dbReference type="NCBI Taxonomy" id="2942208"/>
    <lineage>
        <taxon>Bacteria</taxon>
        <taxon>Pseudomonadati</taxon>
        <taxon>Bacteroidota</taxon>
        <taxon>Flavobacteriia</taxon>
        <taxon>Flavobacteriales</taxon>
        <taxon>Flavobacteriaceae</taxon>
        <taxon>Flagellimonas</taxon>
    </lineage>
</organism>
<keyword evidence="3" id="KW-1185">Reference proteome</keyword>
<dbReference type="EMBL" id="JAMFMA010000002">
    <property type="protein sequence ID" value="MCL6274404.1"/>
    <property type="molecule type" value="Genomic_DNA"/>
</dbReference>
<accession>A0ABT0PSR3</accession>
<dbReference type="Proteomes" id="UP001203607">
    <property type="component" value="Unassembled WGS sequence"/>
</dbReference>
<evidence type="ECO:0000256" key="1">
    <source>
        <dbReference type="SAM" id="SignalP"/>
    </source>
</evidence>
<reference evidence="2 3" key="1">
    <citation type="submission" date="2022-05" db="EMBL/GenBank/DDBJ databases">
        <authorList>
            <person name="Park J.-S."/>
        </authorList>
    </citation>
    <scope>NUCLEOTIDE SEQUENCE [LARGE SCALE GENOMIC DNA]</scope>
    <source>
        <strain evidence="2 3">2012CJ35-5</strain>
    </source>
</reference>
<dbReference type="RefSeq" id="WP_249657584.1">
    <property type="nucleotide sequence ID" value="NZ_JAMFMA010000002.1"/>
</dbReference>
<feature type="chain" id="PRO_5046113172" evidence="1">
    <location>
        <begin position="20"/>
        <end position="142"/>
    </location>
</feature>
<evidence type="ECO:0000313" key="2">
    <source>
        <dbReference type="EMBL" id="MCL6274404.1"/>
    </source>
</evidence>
<name>A0ABT0PSR3_9FLAO</name>
<evidence type="ECO:0000313" key="3">
    <source>
        <dbReference type="Proteomes" id="UP001203607"/>
    </source>
</evidence>
<keyword evidence="1" id="KW-0732">Signal</keyword>
<comment type="caution">
    <text evidence="2">The sequence shown here is derived from an EMBL/GenBank/DDBJ whole genome shotgun (WGS) entry which is preliminary data.</text>
</comment>
<dbReference type="SUPFAM" id="SSF54427">
    <property type="entry name" value="NTF2-like"/>
    <property type="match status" value="1"/>
</dbReference>
<gene>
    <name evidence="2" type="ORF">M3P19_10305</name>
</gene>
<dbReference type="Gene3D" id="3.10.450.50">
    <property type="match status" value="1"/>
</dbReference>
<dbReference type="InterPro" id="IPR032710">
    <property type="entry name" value="NTF2-like_dom_sf"/>
</dbReference>
<protein>
    <submittedName>
        <fullName evidence="2">Nuclear transport factor 2 family protein</fullName>
    </submittedName>
</protein>
<dbReference type="InterPro" id="IPR039437">
    <property type="entry name" value="FrzH/put_lumazine-bd"/>
</dbReference>
<dbReference type="Pfam" id="PF12893">
    <property type="entry name" value="Lumazine_bd_2"/>
    <property type="match status" value="1"/>
</dbReference>